<keyword evidence="2" id="KW-0812">Transmembrane</keyword>
<keyword evidence="4" id="KW-1185">Reference proteome</keyword>
<keyword evidence="2" id="KW-0472">Membrane</keyword>
<evidence type="ECO:0000313" key="4">
    <source>
        <dbReference type="Proteomes" id="UP000692954"/>
    </source>
</evidence>
<reference evidence="3" key="1">
    <citation type="submission" date="2021-01" db="EMBL/GenBank/DDBJ databases">
        <authorList>
            <consortium name="Genoscope - CEA"/>
            <person name="William W."/>
        </authorList>
    </citation>
    <scope>NUCLEOTIDE SEQUENCE</scope>
</reference>
<keyword evidence="2" id="KW-1133">Transmembrane helix</keyword>
<feature type="transmembrane region" description="Helical" evidence="2">
    <location>
        <begin position="212"/>
        <end position="230"/>
    </location>
</feature>
<dbReference type="AlphaFoldDB" id="A0A8S1KBI2"/>
<gene>
    <name evidence="3" type="ORF">PSON_ATCC_30995.1.T0060439</name>
</gene>
<proteinExistence type="predicted"/>
<accession>A0A8S1KBI2</accession>
<comment type="caution">
    <text evidence="3">The sequence shown here is derived from an EMBL/GenBank/DDBJ whole genome shotgun (WGS) entry which is preliminary data.</text>
</comment>
<feature type="coiled-coil region" evidence="1">
    <location>
        <begin position="142"/>
        <end position="202"/>
    </location>
</feature>
<evidence type="ECO:0000256" key="2">
    <source>
        <dbReference type="SAM" id="Phobius"/>
    </source>
</evidence>
<evidence type="ECO:0000256" key="1">
    <source>
        <dbReference type="SAM" id="Coils"/>
    </source>
</evidence>
<name>A0A8S1KBI2_9CILI</name>
<keyword evidence="1" id="KW-0175">Coiled coil</keyword>
<dbReference type="Proteomes" id="UP000692954">
    <property type="component" value="Unassembled WGS sequence"/>
</dbReference>
<evidence type="ECO:0000313" key="3">
    <source>
        <dbReference type="EMBL" id="CAD8052408.1"/>
    </source>
</evidence>
<dbReference type="EMBL" id="CAJJDN010000006">
    <property type="protein sequence ID" value="CAD8052408.1"/>
    <property type="molecule type" value="Genomic_DNA"/>
</dbReference>
<protein>
    <recommendedName>
        <fullName evidence="5">Transmembrane protein</fullName>
    </recommendedName>
</protein>
<dbReference type="OrthoDB" id="10456140at2759"/>
<evidence type="ECO:0008006" key="5">
    <source>
        <dbReference type="Google" id="ProtNLM"/>
    </source>
</evidence>
<organism evidence="3 4">
    <name type="scientific">Paramecium sonneborni</name>
    <dbReference type="NCBI Taxonomy" id="65129"/>
    <lineage>
        <taxon>Eukaryota</taxon>
        <taxon>Sar</taxon>
        <taxon>Alveolata</taxon>
        <taxon>Ciliophora</taxon>
        <taxon>Intramacronucleata</taxon>
        <taxon>Oligohymenophorea</taxon>
        <taxon>Peniculida</taxon>
        <taxon>Parameciidae</taxon>
        <taxon>Paramecium</taxon>
    </lineage>
</organism>
<sequence>MLQNDHNLCLIHKAREEFICVNSICMDKQKKLSCYKCLEALHIYHHNPNEDFKSIYAIIEQITLEKEERLIILENAKQWNLDQKKKKRQELEKSEIFSTQYKNKLQSQIDQQFDQSCKKINEIQKCLEEANPYHPFFFSKLISLYKQNIEEFTEQIDKIKIKTLGNNLLLEQNSYIDLIECVKKLQEKNQILENKVDQLSIQKSFQKGRNNFYSVVFLSLFTIFVIFNFIQRLFNPFIIHFQIMKKKQI</sequence>